<dbReference type="EMBL" id="CP071794">
    <property type="protein sequence ID" value="QTD55968.1"/>
    <property type="molecule type" value="Genomic_DNA"/>
</dbReference>
<dbReference type="Proteomes" id="UP000663923">
    <property type="component" value="Chromosome"/>
</dbReference>
<evidence type="ECO:0000313" key="1">
    <source>
        <dbReference type="EMBL" id="QTD55968.1"/>
    </source>
</evidence>
<reference evidence="1 2" key="1">
    <citation type="submission" date="2021-03" db="EMBL/GenBank/DDBJ databases">
        <title>Complete genome of Parasphingorhabdus_sp.JHSY0214.</title>
        <authorList>
            <person name="Yoo J.H."/>
            <person name="Bae J.W."/>
        </authorList>
    </citation>
    <scope>NUCLEOTIDE SEQUENCE [LARGE SCALE GENOMIC DNA]</scope>
    <source>
        <strain evidence="1 2">JHSY0214</strain>
    </source>
</reference>
<name>A0ABX7T4X2_9SPHN</name>
<accession>A0ABX7T4X2</accession>
<sequence length="90" mass="10668">MIEVFTPYLLIFLSWNDLDPGPTMQTKQELYISQEICMKAGAETMKLVENDRRERLKRFKVDQIKTEASKFFCVPHLESIQKFRPLLDDN</sequence>
<gene>
    <name evidence="1" type="ORF">J4G78_17610</name>
</gene>
<organism evidence="1 2">
    <name type="scientific">Parasphingorhabdus cellanae</name>
    <dbReference type="NCBI Taxonomy" id="2806553"/>
    <lineage>
        <taxon>Bacteria</taxon>
        <taxon>Pseudomonadati</taxon>
        <taxon>Pseudomonadota</taxon>
        <taxon>Alphaproteobacteria</taxon>
        <taxon>Sphingomonadales</taxon>
        <taxon>Sphingomonadaceae</taxon>
        <taxon>Parasphingorhabdus</taxon>
    </lineage>
</organism>
<proteinExistence type="predicted"/>
<evidence type="ECO:0000313" key="2">
    <source>
        <dbReference type="Proteomes" id="UP000663923"/>
    </source>
</evidence>
<keyword evidence="2" id="KW-1185">Reference proteome</keyword>
<protein>
    <submittedName>
        <fullName evidence="1">Uncharacterized protein</fullName>
    </submittedName>
</protein>
<dbReference type="RefSeq" id="WP_207987792.1">
    <property type="nucleotide sequence ID" value="NZ_CP071794.1"/>
</dbReference>